<protein>
    <submittedName>
        <fullName evidence="6">Uncharacterized protein</fullName>
    </submittedName>
</protein>
<organism evidence="6 7">
    <name type="scientific">Burkholderia savannae</name>
    <dbReference type="NCBI Taxonomy" id="1637837"/>
    <lineage>
        <taxon>Bacteria</taxon>
        <taxon>Pseudomonadati</taxon>
        <taxon>Pseudomonadota</taxon>
        <taxon>Betaproteobacteria</taxon>
        <taxon>Burkholderiales</taxon>
        <taxon>Burkholderiaceae</taxon>
        <taxon>Burkholderia</taxon>
        <taxon>pseudomallei group</taxon>
    </lineage>
</organism>
<dbReference type="Proteomes" id="UP000070255">
    <property type="component" value="Unassembled WGS sequence"/>
</dbReference>
<dbReference type="Pfam" id="PF20148">
    <property type="entry name" value="DUF6531"/>
    <property type="match status" value="1"/>
</dbReference>
<dbReference type="InterPro" id="IPR022385">
    <property type="entry name" value="Rhs_assc_core"/>
</dbReference>
<proteinExistence type="predicted"/>
<feature type="domain" description="Teneurin-like YD-shell" evidence="5">
    <location>
        <begin position="796"/>
        <end position="923"/>
    </location>
</feature>
<dbReference type="Pfam" id="PF25023">
    <property type="entry name" value="TEN_YD-shell"/>
    <property type="match status" value="1"/>
</dbReference>
<comment type="caution">
    <text evidence="6">The sequence shown here is derived from an EMBL/GenBank/DDBJ whole genome shotgun (WGS) entry which is preliminary data.</text>
</comment>
<evidence type="ECO:0000313" key="6">
    <source>
        <dbReference type="EMBL" id="KWZ37308.1"/>
    </source>
</evidence>
<gene>
    <name evidence="6" type="ORF">WS72_20145</name>
</gene>
<dbReference type="InterPro" id="IPR050708">
    <property type="entry name" value="T6SS_VgrG/RHS"/>
</dbReference>
<dbReference type="PANTHER" id="PTHR32305:SF15">
    <property type="entry name" value="PROTEIN RHSA-RELATED"/>
    <property type="match status" value="1"/>
</dbReference>
<evidence type="ECO:0000259" key="5">
    <source>
        <dbReference type="Pfam" id="PF25023"/>
    </source>
</evidence>
<dbReference type="NCBIfam" id="TIGR01643">
    <property type="entry name" value="YD_repeat_2x"/>
    <property type="match status" value="1"/>
</dbReference>
<keyword evidence="7" id="KW-1185">Reference proteome</keyword>
<evidence type="ECO:0000256" key="1">
    <source>
        <dbReference type="ARBA" id="ARBA00022737"/>
    </source>
</evidence>
<dbReference type="InterPro" id="IPR001826">
    <property type="entry name" value="RHS"/>
</dbReference>
<dbReference type="EMBL" id="LNJQ01000004">
    <property type="protein sequence ID" value="KWZ37308.1"/>
    <property type="molecule type" value="Genomic_DNA"/>
</dbReference>
<dbReference type="SUPFAM" id="SSF69322">
    <property type="entry name" value="Tricorn protease domain 2"/>
    <property type="match status" value="1"/>
</dbReference>
<feature type="compositionally biased region" description="Polar residues" evidence="2">
    <location>
        <begin position="1114"/>
        <end position="1126"/>
    </location>
</feature>
<dbReference type="PANTHER" id="PTHR32305">
    <property type="match status" value="1"/>
</dbReference>
<dbReference type="InterPro" id="IPR045351">
    <property type="entry name" value="DUF6531"/>
</dbReference>
<feature type="domain" description="DUF6531" evidence="4">
    <location>
        <begin position="55"/>
        <end position="127"/>
    </location>
</feature>
<feature type="region of interest" description="Disordered" evidence="2">
    <location>
        <begin position="1105"/>
        <end position="1126"/>
    </location>
</feature>
<dbReference type="Pfam" id="PF03527">
    <property type="entry name" value="RHS"/>
    <property type="match status" value="1"/>
</dbReference>
<reference evidence="6 7" key="1">
    <citation type="submission" date="2015-11" db="EMBL/GenBank/DDBJ databases">
        <authorList>
            <person name="Sahl J."/>
            <person name="Wagner D."/>
            <person name="Keim P."/>
        </authorList>
    </citation>
    <scope>NUCLEOTIDE SEQUENCE [LARGE SCALE GENOMIC DNA]</scope>
    <source>
        <strain evidence="6 7">BDU18</strain>
    </source>
</reference>
<dbReference type="NCBIfam" id="TIGR03696">
    <property type="entry name" value="Rhs_assc_core"/>
    <property type="match status" value="1"/>
</dbReference>
<feature type="domain" description="RHS protein conserved region" evidence="3">
    <location>
        <begin position="996"/>
        <end position="1030"/>
    </location>
</feature>
<dbReference type="Pfam" id="PF05593">
    <property type="entry name" value="RHS_repeat"/>
    <property type="match status" value="2"/>
</dbReference>
<dbReference type="InterPro" id="IPR006530">
    <property type="entry name" value="YD"/>
</dbReference>
<dbReference type="RefSeq" id="WP_059644852.1">
    <property type="nucleotide sequence ID" value="NZ_CP013425.1"/>
</dbReference>
<evidence type="ECO:0000259" key="3">
    <source>
        <dbReference type="Pfam" id="PF03527"/>
    </source>
</evidence>
<dbReference type="InterPro" id="IPR031325">
    <property type="entry name" value="RHS_repeat"/>
</dbReference>
<evidence type="ECO:0000259" key="4">
    <source>
        <dbReference type="Pfam" id="PF20148"/>
    </source>
</evidence>
<evidence type="ECO:0000313" key="7">
    <source>
        <dbReference type="Proteomes" id="UP000070255"/>
    </source>
</evidence>
<dbReference type="InterPro" id="IPR056823">
    <property type="entry name" value="TEN-like_YD-shell"/>
</dbReference>
<dbReference type="Gene3D" id="2.180.10.10">
    <property type="entry name" value="RHS repeat-associated core"/>
    <property type="match status" value="2"/>
</dbReference>
<keyword evidence="1" id="KW-0677">Repeat</keyword>
<name>A0ABR5T2F6_9BURK</name>
<accession>A0ABR5T2F6</accession>
<evidence type="ECO:0000256" key="2">
    <source>
        <dbReference type="SAM" id="MobiDB-lite"/>
    </source>
</evidence>
<sequence length="1149" mass="128977">MSGIGGLAGVLAGLEGNLMESVGVAPAIGRYRHQPGNWGARHGVERALSGLLCRSVDMKSGNKVCLADDEIDFTLPGRLPISWARFYSSALKESGPLGCGWRTGWEVTLRRDGERLIYTDDQGRVLTLPMPRCGAQIIVSSEQLHFAHLSDGRMVVADLTPHYRVFGEFDEEGVARLKYMENLRKERIGCIWDTHGRLQRMRGTCGHELKMHYDRNGSRLTGIECVDGGPTGFLVRYGYDDDGRLTSVRNRIGDVVRRFAYENDRIVEEVGSLGQTTRYAWQTIDGTPRVVERMTCRGAHERCTYNFDEPDSQATDVFGHTAHWQFGDHGLVLAYVDFDGRRHAFGYDGAGWPTELELPGDRRVRMTFDNLGRITREIDSLDRERSTIYAFATREPITIRTSNGQLWLWRYDDLLRPVYRQSPSRGATQIAYAEHEDGEIHTYASGQHGAVTVEYDRWACVIRQVEAHGGATIYRRDENGHVVEIVDPLGGTTKIEPDLLGRPLTVTLPDGRCERLVWNAGGQATLLTGPDGQTRYWHRDQHGCVVRATDEEGNVTAHEYDAHGRRIRTVSGNGAVQMLAWDPIGRLTSIIDADGVTRTFDYTMAGCLQQITTNAGSSTRLESFAHDSAGRLIGRETEHARYRYAYTSKGWLETVGCLPTDAGEAIGVEPDTIRFEYDQSGRLTAEHGASGTLRHERDEAGRPGAVILAHGHVVKLERDDAGRVVLIGLASGSENRGIAALRYDELGRQVLRSQGELYLRSVFTPTSSLERWFAMTVIRTPDNEMRAGEVERWREFRYSVAGNLVQVDDRFDGRTYYDYDRRGCLLRSVSDELGIEYFTWDAAGNLLETPRVGWEAVVYPDHRLRECRGYRYEYDAWGNVTGKQGAADEQSFTWDADGRLMEVRGRQVCVRLRYDALGRRVRKCVEHLRTDPLRSEPRTVDTRYVWEGERLLQESTQAAVRTYLYQPADDGLVGYAPLACADQKRNEDGTLEPMRVYHYQTDSAGTAVTLTDEAGVLAWSGRYKAWGTLAPPTALQPQVRQPLRFAGHYADDEIGLHLNGTRYYDPDAGRYLSPDRAAEAGTSPYRYVSNPLIACNPTGRAVPLTRPPAGRHTASCSDRSLDPSKQLTGGIEEVDQVIRREPIQFGREY</sequence>